<protein>
    <submittedName>
        <fullName evidence="1">LPS export ABC transporter periplasmic protein LptC</fullName>
    </submittedName>
</protein>
<dbReference type="Gene3D" id="2.60.450.10">
    <property type="entry name" value="Lipopolysaccharide (LPS) transport protein A like domain"/>
    <property type="match status" value="1"/>
</dbReference>
<dbReference type="Proteomes" id="UP000297861">
    <property type="component" value="Unassembled WGS sequence"/>
</dbReference>
<dbReference type="InterPro" id="IPR026265">
    <property type="entry name" value="LptC"/>
</dbReference>
<proteinExistence type="predicted"/>
<dbReference type="STRING" id="1121485.GCA_000426485_00044"/>
<evidence type="ECO:0000313" key="1">
    <source>
        <dbReference type="EMBL" id="TFD98854.1"/>
    </source>
</evidence>
<dbReference type="NCBIfam" id="TIGR04409">
    <property type="entry name" value="LptC_YrbK"/>
    <property type="match status" value="1"/>
</dbReference>
<comment type="caution">
    <text evidence="1">The sequence shown here is derived from an EMBL/GenBank/DDBJ whole genome shotgun (WGS) entry which is preliminary data.</text>
</comment>
<evidence type="ECO:0000313" key="2">
    <source>
        <dbReference type="Proteomes" id="UP000297861"/>
    </source>
</evidence>
<gene>
    <name evidence="1" type="primary">lptC</name>
    <name evidence="1" type="ORF">E2605_01860</name>
</gene>
<dbReference type="AlphaFoldDB" id="A0A4Y8L9P7"/>
<name>A0A4Y8L9P7_9BACT</name>
<sequence>MCFFKSKSDQQYKTGIRILSISILMLYFVTSCENNKQEIIDEPLDREKTPSVRDDSVTMLISDSGVIRYKVITQDWQIFDSSKDPHWYFPKGLYVERFDSTFHAEATLKADTAWNFTQRRLWQLKGHVFMKNTKGETFSTEELFWDERQQKVYSDKYIEINRPEKIRLKGTGFESNMNMTQYRIFRPDNTNLYFDEEKEEQETP</sequence>
<dbReference type="EMBL" id="SOML01000001">
    <property type="protein sequence ID" value="TFD98854.1"/>
    <property type="molecule type" value="Genomic_DNA"/>
</dbReference>
<dbReference type="OrthoDB" id="9812080at2"/>
<reference evidence="1 2" key="1">
    <citation type="submission" date="2019-03" db="EMBL/GenBank/DDBJ databases">
        <title>San Antonio Military Medical Center submission to MRSN (WRAIR), pending publication.</title>
        <authorList>
            <person name="Blyth D.M."/>
            <person name="Mccarthy S.L."/>
            <person name="Schall S.E."/>
            <person name="Stam J.A."/>
            <person name="Ong A.C."/>
            <person name="Mcgann P.T."/>
        </authorList>
    </citation>
    <scope>NUCLEOTIDE SEQUENCE [LARGE SCALE GENOMIC DNA]</scope>
    <source>
        <strain evidence="1 2">MRSN571793</strain>
    </source>
</reference>
<keyword evidence="2" id="KW-1185">Reference proteome</keyword>
<dbReference type="GO" id="GO:0015221">
    <property type="term" value="F:lipopolysaccharide transmembrane transporter activity"/>
    <property type="evidence" value="ECO:0007669"/>
    <property type="project" value="InterPro"/>
</dbReference>
<organism evidence="1 2">
    <name type="scientific">Dysgonomonas capnocytophagoides</name>
    <dbReference type="NCBI Taxonomy" id="45254"/>
    <lineage>
        <taxon>Bacteria</taxon>
        <taxon>Pseudomonadati</taxon>
        <taxon>Bacteroidota</taxon>
        <taxon>Bacteroidia</taxon>
        <taxon>Bacteroidales</taxon>
        <taxon>Dysgonomonadaceae</taxon>
        <taxon>Dysgonomonas</taxon>
    </lineage>
</organism>
<dbReference type="Pfam" id="PF06835">
    <property type="entry name" value="LptC"/>
    <property type="match status" value="1"/>
</dbReference>
<dbReference type="InterPro" id="IPR010664">
    <property type="entry name" value="LipoPS_assembly_LptC-rel"/>
</dbReference>
<accession>A0A4Y8L9P7</accession>
<dbReference type="GO" id="GO:0005886">
    <property type="term" value="C:plasma membrane"/>
    <property type="evidence" value="ECO:0007669"/>
    <property type="project" value="InterPro"/>
</dbReference>
<dbReference type="PROSITE" id="PS51257">
    <property type="entry name" value="PROKAR_LIPOPROTEIN"/>
    <property type="match status" value="1"/>
</dbReference>
<dbReference type="RefSeq" id="WP_026627385.1">
    <property type="nucleotide sequence ID" value="NZ_JAWZLG010000034.1"/>
</dbReference>